<dbReference type="Proteomes" id="UP000824005">
    <property type="component" value="Unassembled WGS sequence"/>
</dbReference>
<reference evidence="2" key="2">
    <citation type="submission" date="2021-04" db="EMBL/GenBank/DDBJ databases">
        <authorList>
            <person name="Gilroy R."/>
        </authorList>
    </citation>
    <scope>NUCLEOTIDE SEQUENCE</scope>
    <source>
        <strain evidence="2">ChiGjej1B1-98</strain>
    </source>
</reference>
<accession>A0A9D1YTD8</accession>
<feature type="non-terminal residue" evidence="2">
    <location>
        <position position="200"/>
    </location>
</feature>
<keyword evidence="1" id="KW-1133">Transmembrane helix</keyword>
<dbReference type="EMBL" id="DXDC01000097">
    <property type="protein sequence ID" value="HIY65275.1"/>
    <property type="molecule type" value="Genomic_DNA"/>
</dbReference>
<evidence type="ECO:0000256" key="1">
    <source>
        <dbReference type="SAM" id="Phobius"/>
    </source>
</evidence>
<name>A0A9D1YTD8_9MICO</name>
<protein>
    <submittedName>
        <fullName evidence="2">Uncharacterized protein</fullName>
    </submittedName>
</protein>
<feature type="transmembrane region" description="Helical" evidence="1">
    <location>
        <begin position="12"/>
        <end position="32"/>
    </location>
</feature>
<reference evidence="2" key="1">
    <citation type="journal article" date="2021" name="PeerJ">
        <title>Extensive microbial diversity within the chicken gut microbiome revealed by metagenomics and culture.</title>
        <authorList>
            <person name="Gilroy R."/>
            <person name="Ravi A."/>
            <person name="Getino M."/>
            <person name="Pursley I."/>
            <person name="Horton D.L."/>
            <person name="Alikhan N.F."/>
            <person name="Baker D."/>
            <person name="Gharbi K."/>
            <person name="Hall N."/>
            <person name="Watson M."/>
            <person name="Adriaenssens E.M."/>
            <person name="Foster-Nyarko E."/>
            <person name="Jarju S."/>
            <person name="Secka A."/>
            <person name="Antonio M."/>
            <person name="Oren A."/>
            <person name="Chaudhuri R.R."/>
            <person name="La Ragione R."/>
            <person name="Hildebrand F."/>
            <person name="Pallen M.J."/>
        </authorList>
    </citation>
    <scope>NUCLEOTIDE SEQUENCE</scope>
    <source>
        <strain evidence="2">ChiGjej1B1-98</strain>
    </source>
</reference>
<evidence type="ECO:0000313" key="3">
    <source>
        <dbReference type="Proteomes" id="UP000824005"/>
    </source>
</evidence>
<proteinExistence type="predicted"/>
<keyword evidence="1" id="KW-0812">Transmembrane</keyword>
<sequence>MRPYSLRAVRRFRQIAADISSVVGLIAAFIYAHRVKTEILEYAPLADDIAASGEDLQGFITGIADQARQIPLVGPSLADAFESSVGLPGQLASTGAALSEAIEQFGSLAWSIIVLIAVGLIAVAWLPWRIRFLAKSVGAGKLAQTEAGIDILAMRAIASGPVGAVLRAHPRPARAALEDAAVRDALATIYLGDYGHTLRA</sequence>
<feature type="transmembrane region" description="Helical" evidence="1">
    <location>
        <begin position="108"/>
        <end position="128"/>
    </location>
</feature>
<comment type="caution">
    <text evidence="2">The sequence shown here is derived from an EMBL/GenBank/DDBJ whole genome shotgun (WGS) entry which is preliminary data.</text>
</comment>
<gene>
    <name evidence="2" type="ORF">H9830_03230</name>
</gene>
<evidence type="ECO:0000313" key="2">
    <source>
        <dbReference type="EMBL" id="HIY65275.1"/>
    </source>
</evidence>
<organism evidence="2 3">
    <name type="scientific">Candidatus Agrococcus pullicola</name>
    <dbReference type="NCBI Taxonomy" id="2838429"/>
    <lineage>
        <taxon>Bacteria</taxon>
        <taxon>Bacillati</taxon>
        <taxon>Actinomycetota</taxon>
        <taxon>Actinomycetes</taxon>
        <taxon>Micrococcales</taxon>
        <taxon>Microbacteriaceae</taxon>
        <taxon>Agrococcus</taxon>
    </lineage>
</organism>
<keyword evidence="1" id="KW-0472">Membrane</keyword>
<dbReference type="AlphaFoldDB" id="A0A9D1YTD8"/>